<keyword evidence="3" id="KW-1185">Reference proteome</keyword>
<dbReference type="InterPro" id="IPR045518">
    <property type="entry name" value="2EXR"/>
</dbReference>
<gene>
    <name evidence="2" type="ORF">RAG0_03303</name>
</gene>
<organism evidence="2 3">
    <name type="scientific">Rhynchosporium agropyri</name>
    <dbReference type="NCBI Taxonomy" id="914238"/>
    <lineage>
        <taxon>Eukaryota</taxon>
        <taxon>Fungi</taxon>
        <taxon>Dikarya</taxon>
        <taxon>Ascomycota</taxon>
        <taxon>Pezizomycotina</taxon>
        <taxon>Leotiomycetes</taxon>
        <taxon>Helotiales</taxon>
        <taxon>Ploettnerulaceae</taxon>
        <taxon>Rhynchosporium</taxon>
    </lineage>
</organism>
<evidence type="ECO:0000313" key="2">
    <source>
        <dbReference type="EMBL" id="CZS92800.1"/>
    </source>
</evidence>
<dbReference type="OrthoDB" id="3473305at2759"/>
<feature type="domain" description="2EXR" evidence="1">
    <location>
        <begin position="7"/>
        <end position="90"/>
    </location>
</feature>
<dbReference type="EMBL" id="FJUX01000013">
    <property type="protein sequence ID" value="CZS92800.1"/>
    <property type="molecule type" value="Genomic_DNA"/>
</dbReference>
<name>A0A1E1K4H8_9HELO</name>
<accession>A0A1E1K4H8</accession>
<dbReference type="Proteomes" id="UP000178912">
    <property type="component" value="Unassembled WGS sequence"/>
</dbReference>
<proteinExistence type="predicted"/>
<dbReference type="Pfam" id="PF20150">
    <property type="entry name" value="2EXR"/>
    <property type="match status" value="1"/>
</dbReference>
<sequence>MSSLNSFLFFPVLSPELRIQIWHEALLMPRLVHLWKHDDKTSSLPRRSVVSPLLCASRESRNEALRVYSPPVSYSQLLKVPAYIGPGTDIVYISGTDGDRRVTRNVTRTCDLLSCDLDSMCPSFASIRRLAIDEDFLQQTPCVQFKKMPYSVWKLIVFDLRDPEELIIVRRQVKLPWTVREVQERLAKAQEKFLDFWTDTCEDEIECQTLMKWRMPVVTILTVRELIGMCWF</sequence>
<dbReference type="AlphaFoldDB" id="A0A1E1K4H8"/>
<dbReference type="PANTHER" id="PTHR35910">
    <property type="entry name" value="2EXR DOMAIN-CONTAINING PROTEIN"/>
    <property type="match status" value="1"/>
</dbReference>
<dbReference type="PANTHER" id="PTHR35910:SF6">
    <property type="entry name" value="2EXR DOMAIN-CONTAINING PROTEIN"/>
    <property type="match status" value="1"/>
</dbReference>
<reference evidence="3" key="1">
    <citation type="submission" date="2016-03" db="EMBL/GenBank/DDBJ databases">
        <authorList>
            <person name="Guldener U."/>
        </authorList>
    </citation>
    <scope>NUCLEOTIDE SEQUENCE [LARGE SCALE GENOMIC DNA]</scope>
    <source>
        <strain evidence="3">04CH-RAC-A.6.1</strain>
    </source>
</reference>
<evidence type="ECO:0000259" key="1">
    <source>
        <dbReference type="Pfam" id="PF20150"/>
    </source>
</evidence>
<protein>
    <recommendedName>
        <fullName evidence="1">2EXR domain-containing protein</fullName>
    </recommendedName>
</protein>
<evidence type="ECO:0000313" key="3">
    <source>
        <dbReference type="Proteomes" id="UP000178912"/>
    </source>
</evidence>